<name>A0A819LKD2_9BILA</name>
<dbReference type="AlphaFoldDB" id="A0A819LKD2"/>
<gene>
    <name evidence="1" type="ORF">OTI717_LOCUS27026</name>
</gene>
<evidence type="ECO:0000313" key="2">
    <source>
        <dbReference type="Proteomes" id="UP000663823"/>
    </source>
</evidence>
<reference evidence="1" key="1">
    <citation type="submission" date="2021-02" db="EMBL/GenBank/DDBJ databases">
        <authorList>
            <person name="Nowell W R."/>
        </authorList>
    </citation>
    <scope>NUCLEOTIDE SEQUENCE</scope>
</reference>
<accession>A0A819LKD2</accession>
<organism evidence="1 2">
    <name type="scientific">Rotaria sordida</name>
    <dbReference type="NCBI Taxonomy" id="392033"/>
    <lineage>
        <taxon>Eukaryota</taxon>
        <taxon>Metazoa</taxon>
        <taxon>Spiralia</taxon>
        <taxon>Gnathifera</taxon>
        <taxon>Rotifera</taxon>
        <taxon>Eurotatoria</taxon>
        <taxon>Bdelloidea</taxon>
        <taxon>Philodinida</taxon>
        <taxon>Philodinidae</taxon>
        <taxon>Rotaria</taxon>
    </lineage>
</organism>
<sequence>ENKVAIYGFDRCIARQHLLARRTNPSEIISLNDQTTTTNKGKFFEQLNNQLME</sequence>
<proteinExistence type="predicted"/>
<comment type="caution">
    <text evidence="1">The sequence shown here is derived from an EMBL/GenBank/DDBJ whole genome shotgun (WGS) entry which is preliminary data.</text>
</comment>
<protein>
    <submittedName>
        <fullName evidence="1">Uncharacterized protein</fullName>
    </submittedName>
</protein>
<dbReference type="EMBL" id="CAJOAX010005882">
    <property type="protein sequence ID" value="CAF3963312.1"/>
    <property type="molecule type" value="Genomic_DNA"/>
</dbReference>
<evidence type="ECO:0000313" key="1">
    <source>
        <dbReference type="EMBL" id="CAF3963312.1"/>
    </source>
</evidence>
<dbReference type="Proteomes" id="UP000663823">
    <property type="component" value="Unassembled WGS sequence"/>
</dbReference>
<feature type="non-terminal residue" evidence="1">
    <location>
        <position position="1"/>
    </location>
</feature>